<feature type="chain" id="PRO_5037709401" evidence="1">
    <location>
        <begin position="21"/>
        <end position="302"/>
    </location>
</feature>
<reference evidence="3" key="1">
    <citation type="submission" date="2022-11" db="UniProtKB">
        <authorList>
            <consortium name="WormBaseParasite"/>
        </authorList>
    </citation>
    <scope>IDENTIFICATION</scope>
</reference>
<name>A0A915B976_PARUN</name>
<protein>
    <submittedName>
        <fullName evidence="3">Lipase</fullName>
    </submittedName>
</protein>
<dbReference type="GO" id="GO:0016298">
    <property type="term" value="F:lipase activity"/>
    <property type="evidence" value="ECO:0007669"/>
    <property type="project" value="TreeGrafter"/>
</dbReference>
<keyword evidence="2" id="KW-1185">Reference proteome</keyword>
<dbReference type="InterPro" id="IPR002918">
    <property type="entry name" value="Lipase_EstA/Esterase_EstB"/>
</dbReference>
<feature type="signal peptide" evidence="1">
    <location>
        <begin position="1"/>
        <end position="20"/>
    </location>
</feature>
<dbReference type="Pfam" id="PF01674">
    <property type="entry name" value="Lipase_2"/>
    <property type="match status" value="1"/>
</dbReference>
<dbReference type="Gene3D" id="3.40.50.1820">
    <property type="entry name" value="alpha/beta hydrolase"/>
    <property type="match status" value="1"/>
</dbReference>
<sequence length="302" mass="33397">MQMCMRHAVLFFLLLGIASCKFTKHFNAFIKEHYGKEVQLNLERLDIDKILFGRLGSFGGAFHSGSILKKRPVIFVHGVMQTSSAFLPHRAYFKSRGYRNSEMYATTYGDGGIKSPLDVNITCSYIQQVRRMIEAVVHYTCRKVDVISWSMGAPVSRKAILGGTCPDTNETLGKPLTDYVDTFITTGGANYGTERCALDVELCNEISSVYCNSALIRELNSQKHRYEGRSSFALYSPNDWIIGRRCCGHECGTLANANASVAIAFVSHMGIAINTLQAQYDLLDHQSSGAKLNASSCAINTV</sequence>
<accession>A0A915B976</accession>
<evidence type="ECO:0000256" key="1">
    <source>
        <dbReference type="SAM" id="SignalP"/>
    </source>
</evidence>
<dbReference type="InterPro" id="IPR029058">
    <property type="entry name" value="AB_hydrolase_fold"/>
</dbReference>
<evidence type="ECO:0000313" key="3">
    <source>
        <dbReference type="WBParaSite" id="PgR031_g076_t01"/>
    </source>
</evidence>
<dbReference type="SUPFAM" id="SSF53474">
    <property type="entry name" value="alpha/beta-Hydrolases"/>
    <property type="match status" value="1"/>
</dbReference>
<dbReference type="WBParaSite" id="PgR031_g076_t01">
    <property type="protein sequence ID" value="PgR031_g076_t01"/>
    <property type="gene ID" value="PgR031_g076"/>
</dbReference>
<proteinExistence type="predicted"/>
<organism evidence="2 3">
    <name type="scientific">Parascaris univalens</name>
    <name type="common">Nematode worm</name>
    <dbReference type="NCBI Taxonomy" id="6257"/>
    <lineage>
        <taxon>Eukaryota</taxon>
        <taxon>Metazoa</taxon>
        <taxon>Ecdysozoa</taxon>
        <taxon>Nematoda</taxon>
        <taxon>Chromadorea</taxon>
        <taxon>Rhabditida</taxon>
        <taxon>Spirurina</taxon>
        <taxon>Ascaridomorpha</taxon>
        <taxon>Ascaridoidea</taxon>
        <taxon>Ascarididae</taxon>
        <taxon>Parascaris</taxon>
    </lineage>
</organism>
<keyword evidence="1" id="KW-0732">Signal</keyword>
<dbReference type="GO" id="GO:0016042">
    <property type="term" value="P:lipid catabolic process"/>
    <property type="evidence" value="ECO:0007669"/>
    <property type="project" value="InterPro"/>
</dbReference>
<dbReference type="PANTHER" id="PTHR32015:SF3">
    <property type="entry name" value="TRIACYLGLYCEROL LIPASE"/>
    <property type="match status" value="1"/>
</dbReference>
<dbReference type="PROSITE" id="PS51257">
    <property type="entry name" value="PROKAR_LIPOPROTEIN"/>
    <property type="match status" value="1"/>
</dbReference>
<dbReference type="AlphaFoldDB" id="A0A915B976"/>
<evidence type="ECO:0000313" key="2">
    <source>
        <dbReference type="Proteomes" id="UP000887569"/>
    </source>
</evidence>
<dbReference type="PANTHER" id="PTHR32015">
    <property type="entry name" value="FASTING INDUCED LIPASE"/>
    <property type="match status" value="1"/>
</dbReference>
<dbReference type="Proteomes" id="UP000887569">
    <property type="component" value="Unplaced"/>
</dbReference>